<evidence type="ECO:0000259" key="11">
    <source>
        <dbReference type="PROSITE" id="PS51745"/>
    </source>
</evidence>
<gene>
    <name evidence="12" type="ORF">CIPAW_08G010800</name>
    <name evidence="13" type="ORF">I3842_08G010800</name>
</gene>
<dbReference type="EMBL" id="CM031816">
    <property type="protein sequence ID" value="KAG6643789.1"/>
    <property type="molecule type" value="Genomic_DNA"/>
</dbReference>
<evidence type="ECO:0000256" key="3">
    <source>
        <dbReference type="ARBA" id="ARBA00011726"/>
    </source>
</evidence>
<dbReference type="Pfam" id="PF02309">
    <property type="entry name" value="AUX_IAA"/>
    <property type="match status" value="1"/>
</dbReference>
<evidence type="ECO:0000256" key="8">
    <source>
        <dbReference type="ARBA" id="ARBA00023294"/>
    </source>
</evidence>
<evidence type="ECO:0000313" key="14">
    <source>
        <dbReference type="Proteomes" id="UP000811609"/>
    </source>
</evidence>
<keyword evidence="6 10" id="KW-0804">Transcription</keyword>
<keyword evidence="4 10" id="KW-0678">Repressor</keyword>
<evidence type="ECO:0000256" key="6">
    <source>
        <dbReference type="ARBA" id="ARBA00023163"/>
    </source>
</evidence>
<dbReference type="Proteomes" id="UP000811609">
    <property type="component" value="Chromosome 8"/>
</dbReference>
<sequence length="238" mass="27270">MDDLQLGLALNPVVHDTPVVKVVTFDLNHDHRELQPVGSEPSNYHACLESQKYAKNKRNSEDAFGKTGDQYMTQTLPLMKLWSGQPNEDDDPKGQKKSCIINKKEEEENHVVGWPPIKPIWVKKQLHQHQGGQIKISDRTAERAGTGPNSLYVKVKMEGVPIARKIDLRLYHSYQMLRDSLITMFAKYYHQQTEKNGASCCYTLTYQDKDGDWLLAGDVPWQSFMESVQRLEIIRNDG</sequence>
<proteinExistence type="inferred from homology"/>
<keyword evidence="14" id="KW-1185">Reference proteome</keyword>
<comment type="caution">
    <text evidence="12">The sequence shown here is derived from an EMBL/GenBank/DDBJ whole genome shotgun (WGS) entry which is preliminary data.</text>
</comment>
<comment type="similarity">
    <text evidence="2 10">Belongs to the Aux/IAA family.</text>
</comment>
<evidence type="ECO:0000313" key="12">
    <source>
        <dbReference type="EMBL" id="KAG6643789.1"/>
    </source>
</evidence>
<dbReference type="PROSITE" id="PS51745">
    <property type="entry name" value="PB1"/>
    <property type="match status" value="1"/>
</dbReference>
<dbReference type="InterPro" id="IPR003311">
    <property type="entry name" value="AUX_IAA"/>
</dbReference>
<evidence type="ECO:0000313" key="13">
    <source>
        <dbReference type="EMBL" id="KAG6698237.1"/>
    </source>
</evidence>
<evidence type="ECO:0000256" key="10">
    <source>
        <dbReference type="RuleBase" id="RU004549"/>
    </source>
</evidence>
<feature type="domain" description="PB1" evidence="11">
    <location>
        <begin position="150"/>
        <end position="238"/>
    </location>
</feature>
<dbReference type="InterPro" id="IPR033389">
    <property type="entry name" value="AUX/IAA_dom"/>
</dbReference>
<dbReference type="PANTHER" id="PTHR31734:SF44">
    <property type="entry name" value="AUXIN-RESPONSIVE PROTEIN"/>
    <property type="match status" value="1"/>
</dbReference>
<comment type="subcellular location">
    <subcellularLocation>
        <location evidence="1 10">Nucleus</location>
    </subcellularLocation>
</comment>
<evidence type="ECO:0000256" key="9">
    <source>
        <dbReference type="ARBA" id="ARBA00025283"/>
    </source>
</evidence>
<dbReference type="EMBL" id="CM031832">
    <property type="protein sequence ID" value="KAG6698237.1"/>
    <property type="molecule type" value="Genomic_DNA"/>
</dbReference>
<organism evidence="12 14">
    <name type="scientific">Carya illinoinensis</name>
    <name type="common">Pecan</name>
    <dbReference type="NCBI Taxonomy" id="32201"/>
    <lineage>
        <taxon>Eukaryota</taxon>
        <taxon>Viridiplantae</taxon>
        <taxon>Streptophyta</taxon>
        <taxon>Embryophyta</taxon>
        <taxon>Tracheophyta</taxon>
        <taxon>Spermatophyta</taxon>
        <taxon>Magnoliopsida</taxon>
        <taxon>eudicotyledons</taxon>
        <taxon>Gunneridae</taxon>
        <taxon>Pentapetalae</taxon>
        <taxon>rosids</taxon>
        <taxon>fabids</taxon>
        <taxon>Fagales</taxon>
        <taxon>Juglandaceae</taxon>
        <taxon>Carya</taxon>
    </lineage>
</organism>
<evidence type="ECO:0000256" key="1">
    <source>
        <dbReference type="ARBA" id="ARBA00004123"/>
    </source>
</evidence>
<comment type="function">
    <text evidence="9">Aux/IAA proteins are short-lived transcriptional factors that function as repressors of early auxin response genes at low auxin concentrations. Repression is thought to result from the interaction with auxin response factors (ARFs), proteins that bind to the auxin-responsive promoter element (AuxRE). Formation of heterodimers with ARF proteins may alter their ability to modulate early auxin response genes expression.</text>
</comment>
<dbReference type="GO" id="GO:0005634">
    <property type="term" value="C:nucleus"/>
    <property type="evidence" value="ECO:0007669"/>
    <property type="project" value="UniProtKB-SubCell"/>
</dbReference>
<evidence type="ECO:0000256" key="7">
    <source>
        <dbReference type="ARBA" id="ARBA00023242"/>
    </source>
</evidence>
<keyword evidence="5 10" id="KW-0805">Transcription regulation</keyword>
<protein>
    <recommendedName>
        <fullName evidence="10">Auxin-responsive protein</fullName>
    </recommendedName>
</protein>
<name>A0A8T1PHC8_CARIL</name>
<dbReference type="AlphaFoldDB" id="A0A8T1PHC8"/>
<accession>A0A8T1PHC8</accession>
<dbReference type="GO" id="GO:0006355">
    <property type="term" value="P:regulation of DNA-templated transcription"/>
    <property type="evidence" value="ECO:0007669"/>
    <property type="project" value="InterPro"/>
</dbReference>
<keyword evidence="8 10" id="KW-0927">Auxin signaling pathway</keyword>
<evidence type="ECO:0000256" key="5">
    <source>
        <dbReference type="ARBA" id="ARBA00023015"/>
    </source>
</evidence>
<reference evidence="12" key="1">
    <citation type="submission" date="2020-12" db="EMBL/GenBank/DDBJ databases">
        <title>WGS assembly of Carya illinoinensis cv. Pawnee.</title>
        <authorList>
            <person name="Platts A."/>
            <person name="Shu S."/>
            <person name="Wright S."/>
            <person name="Barry K."/>
            <person name="Edger P."/>
            <person name="Pires J.C."/>
            <person name="Schmutz J."/>
        </authorList>
    </citation>
    <scope>NUCLEOTIDE SEQUENCE</scope>
    <source>
        <tissue evidence="12">Leaf</tissue>
    </source>
</reference>
<comment type="subunit">
    <text evidence="3 10">Homodimers and heterodimers.</text>
</comment>
<keyword evidence="7 10" id="KW-0539">Nucleus</keyword>
<dbReference type="PANTHER" id="PTHR31734">
    <property type="entry name" value="AUXIN-RESPONSIVE PROTEIN IAA17"/>
    <property type="match status" value="1"/>
</dbReference>
<dbReference type="GO" id="GO:0009734">
    <property type="term" value="P:auxin-activated signaling pathway"/>
    <property type="evidence" value="ECO:0007669"/>
    <property type="project" value="UniProtKB-UniRule"/>
</dbReference>
<dbReference type="Proteomes" id="UP000811246">
    <property type="component" value="Chromosome 8"/>
</dbReference>
<reference evidence="13" key="2">
    <citation type="submission" date="2021-01" db="EMBL/GenBank/DDBJ databases">
        <authorList>
            <person name="Lovell J.T."/>
            <person name="Bentley N."/>
            <person name="Bhattarai G."/>
            <person name="Jenkins J.W."/>
            <person name="Sreedasyam A."/>
            <person name="Alarcon Y."/>
            <person name="Bock C."/>
            <person name="Boston L."/>
            <person name="Carlson J."/>
            <person name="Cervantes K."/>
            <person name="Clermont K."/>
            <person name="Krom N."/>
            <person name="Kubenka K."/>
            <person name="Mamidi S."/>
            <person name="Mattison C."/>
            <person name="Monteros M."/>
            <person name="Pisani C."/>
            <person name="Plott C."/>
            <person name="Rajasekar S."/>
            <person name="Rhein H.S."/>
            <person name="Rohla C."/>
            <person name="Song M."/>
            <person name="Hilaire R.S."/>
            <person name="Shu S."/>
            <person name="Wells L."/>
            <person name="Wang X."/>
            <person name="Webber J."/>
            <person name="Heerema R.J."/>
            <person name="Klein P."/>
            <person name="Conner P."/>
            <person name="Grauke L."/>
            <person name="Grimwood J."/>
            <person name="Schmutz J."/>
            <person name="Randall J.J."/>
        </authorList>
    </citation>
    <scope>NUCLEOTIDE SEQUENCE</scope>
    <source>
        <tissue evidence="13">Leaf</tissue>
    </source>
</reference>
<evidence type="ECO:0000256" key="4">
    <source>
        <dbReference type="ARBA" id="ARBA00022491"/>
    </source>
</evidence>
<evidence type="ECO:0000256" key="2">
    <source>
        <dbReference type="ARBA" id="ARBA00006728"/>
    </source>
</evidence>
<dbReference type="InterPro" id="IPR053793">
    <property type="entry name" value="PB1-like"/>
</dbReference>